<organism evidence="6 7">
    <name type="scientific">Paenibacillus rhizosphaerae</name>
    <dbReference type="NCBI Taxonomy" id="297318"/>
    <lineage>
        <taxon>Bacteria</taxon>
        <taxon>Bacillati</taxon>
        <taxon>Bacillota</taxon>
        <taxon>Bacilli</taxon>
        <taxon>Bacillales</taxon>
        <taxon>Paenibacillaceae</taxon>
        <taxon>Paenibacillus</taxon>
    </lineage>
</organism>
<evidence type="ECO:0000256" key="3">
    <source>
        <dbReference type="ARBA" id="ARBA00023125"/>
    </source>
</evidence>
<sequence>MNLLKLQILVYIEKYKKVTDVAKELDMKQPTVTFHMKSLEEELGIALFESKRGRILLTDAGKALYPYAVKMTGLAAEARKAVQDYADLGKGILHIGADSLMGTIHLPRLVNRFCRQYPGIQIELTVQPSRTVQELHYNHEVDLAFYYSQDVAAAGIKEDLLLEDELVVIFAPGHPFSSLKSLSDQLVAQHFFIQHAEGSFMRDFTRTYAIESGIHLWERMIINSPESVKHTVEDGDFISFFPLSGIASELAAGSLQYLPAPGPAGKSVKAYMAYHADQPYSPLREQFKQFVKQQITKQDMKP</sequence>
<name>A0A1R1ERB4_9BACL</name>
<dbReference type="Proteomes" id="UP000187172">
    <property type="component" value="Unassembled WGS sequence"/>
</dbReference>
<keyword evidence="4" id="KW-0804">Transcription</keyword>
<dbReference type="InterPro" id="IPR000847">
    <property type="entry name" value="LysR_HTH_N"/>
</dbReference>
<evidence type="ECO:0000313" key="6">
    <source>
        <dbReference type="EMBL" id="OMF54380.1"/>
    </source>
</evidence>
<keyword evidence="7" id="KW-1185">Reference proteome</keyword>
<dbReference type="PANTHER" id="PTHR30126">
    <property type="entry name" value="HTH-TYPE TRANSCRIPTIONAL REGULATOR"/>
    <property type="match status" value="1"/>
</dbReference>
<keyword evidence="2" id="KW-0805">Transcription regulation</keyword>
<dbReference type="PROSITE" id="PS50931">
    <property type="entry name" value="HTH_LYSR"/>
    <property type="match status" value="1"/>
</dbReference>
<evidence type="ECO:0000256" key="2">
    <source>
        <dbReference type="ARBA" id="ARBA00023015"/>
    </source>
</evidence>
<dbReference type="SUPFAM" id="SSF46785">
    <property type="entry name" value="Winged helix' DNA-binding domain"/>
    <property type="match status" value="1"/>
</dbReference>
<dbReference type="Pfam" id="PF00126">
    <property type="entry name" value="HTH_1"/>
    <property type="match status" value="1"/>
</dbReference>
<dbReference type="STRING" id="297318.BK138_14415"/>
<comment type="similarity">
    <text evidence="1">Belongs to the LysR transcriptional regulatory family.</text>
</comment>
<dbReference type="CDD" id="cd05466">
    <property type="entry name" value="PBP2_LTTR_substrate"/>
    <property type="match status" value="1"/>
</dbReference>
<gene>
    <name evidence="6" type="ORF">BK138_14415</name>
</gene>
<dbReference type="RefSeq" id="WP_076170284.1">
    <property type="nucleotide sequence ID" value="NZ_MRTP01000003.1"/>
</dbReference>
<dbReference type="Pfam" id="PF03466">
    <property type="entry name" value="LysR_substrate"/>
    <property type="match status" value="1"/>
</dbReference>
<dbReference type="InterPro" id="IPR005119">
    <property type="entry name" value="LysR_subst-bd"/>
</dbReference>
<feature type="domain" description="HTH lysR-type" evidence="5">
    <location>
        <begin position="1"/>
        <end position="58"/>
    </location>
</feature>
<protein>
    <recommendedName>
        <fullName evidence="5">HTH lysR-type domain-containing protein</fullName>
    </recommendedName>
</protein>
<dbReference type="AlphaFoldDB" id="A0A1R1ERB4"/>
<dbReference type="PANTHER" id="PTHR30126:SF39">
    <property type="entry name" value="HTH-TYPE TRANSCRIPTIONAL REGULATOR CYSL"/>
    <property type="match status" value="1"/>
</dbReference>
<dbReference type="GO" id="GO:0000976">
    <property type="term" value="F:transcription cis-regulatory region binding"/>
    <property type="evidence" value="ECO:0007669"/>
    <property type="project" value="TreeGrafter"/>
</dbReference>
<keyword evidence="3" id="KW-0238">DNA-binding</keyword>
<evidence type="ECO:0000256" key="1">
    <source>
        <dbReference type="ARBA" id="ARBA00009437"/>
    </source>
</evidence>
<reference evidence="6 7" key="1">
    <citation type="submission" date="2016-11" db="EMBL/GenBank/DDBJ databases">
        <title>Paenibacillus species isolates.</title>
        <authorList>
            <person name="Beno S.M."/>
        </authorList>
    </citation>
    <scope>NUCLEOTIDE SEQUENCE [LARGE SCALE GENOMIC DNA]</scope>
    <source>
        <strain evidence="6 7">FSL R5-0378</strain>
    </source>
</reference>
<dbReference type="EMBL" id="MRTP01000003">
    <property type="protein sequence ID" value="OMF54380.1"/>
    <property type="molecule type" value="Genomic_DNA"/>
</dbReference>
<comment type="caution">
    <text evidence="6">The sequence shown here is derived from an EMBL/GenBank/DDBJ whole genome shotgun (WGS) entry which is preliminary data.</text>
</comment>
<accession>A0A1R1ERB4</accession>
<dbReference type="InterPro" id="IPR036390">
    <property type="entry name" value="WH_DNA-bd_sf"/>
</dbReference>
<dbReference type="GO" id="GO:0003700">
    <property type="term" value="F:DNA-binding transcription factor activity"/>
    <property type="evidence" value="ECO:0007669"/>
    <property type="project" value="InterPro"/>
</dbReference>
<evidence type="ECO:0000256" key="4">
    <source>
        <dbReference type="ARBA" id="ARBA00023163"/>
    </source>
</evidence>
<proteinExistence type="inferred from homology"/>
<evidence type="ECO:0000259" key="5">
    <source>
        <dbReference type="PROSITE" id="PS50931"/>
    </source>
</evidence>
<dbReference type="SUPFAM" id="SSF53850">
    <property type="entry name" value="Periplasmic binding protein-like II"/>
    <property type="match status" value="1"/>
</dbReference>
<evidence type="ECO:0000313" key="7">
    <source>
        <dbReference type="Proteomes" id="UP000187172"/>
    </source>
</evidence>
<dbReference type="InterPro" id="IPR036388">
    <property type="entry name" value="WH-like_DNA-bd_sf"/>
</dbReference>
<dbReference type="Gene3D" id="1.10.10.10">
    <property type="entry name" value="Winged helix-like DNA-binding domain superfamily/Winged helix DNA-binding domain"/>
    <property type="match status" value="1"/>
</dbReference>
<dbReference type="Gene3D" id="3.40.190.290">
    <property type="match status" value="1"/>
</dbReference>